<dbReference type="Pfam" id="PF13556">
    <property type="entry name" value="HTH_30"/>
    <property type="match status" value="1"/>
</dbReference>
<evidence type="ECO:0000313" key="2">
    <source>
        <dbReference type="EMBL" id="MFE8703512.1"/>
    </source>
</evidence>
<feature type="domain" description="PucR C-terminal helix-turn-helix" evidence="1">
    <location>
        <begin position="238"/>
        <end position="295"/>
    </location>
</feature>
<organism evidence="2 3">
    <name type="scientific">Cytobacillus spartinae</name>
    <dbReference type="NCBI Taxonomy" id="3299023"/>
    <lineage>
        <taxon>Bacteria</taxon>
        <taxon>Bacillati</taxon>
        <taxon>Bacillota</taxon>
        <taxon>Bacilli</taxon>
        <taxon>Bacillales</taxon>
        <taxon>Bacillaceae</taxon>
        <taxon>Cytobacillus</taxon>
    </lineage>
</organism>
<dbReference type="RefSeq" id="WP_389364109.1">
    <property type="nucleotide sequence ID" value="NZ_JBIACK010000017.1"/>
</dbReference>
<dbReference type="InterPro" id="IPR025736">
    <property type="entry name" value="PucR_C-HTH_dom"/>
</dbReference>
<evidence type="ECO:0000313" key="3">
    <source>
        <dbReference type="Proteomes" id="UP001601059"/>
    </source>
</evidence>
<name>A0ABW6KH55_9BACI</name>
<gene>
    <name evidence="2" type="ORF">ACFYKX_23390</name>
</gene>
<dbReference type="Gene3D" id="1.10.10.2840">
    <property type="entry name" value="PucR C-terminal helix-turn-helix domain"/>
    <property type="match status" value="1"/>
</dbReference>
<dbReference type="Proteomes" id="UP001601059">
    <property type="component" value="Unassembled WGS sequence"/>
</dbReference>
<dbReference type="InterPro" id="IPR009057">
    <property type="entry name" value="Homeodomain-like_sf"/>
</dbReference>
<protein>
    <submittedName>
        <fullName evidence="2">PucR family transcriptional regulator</fullName>
    </submittedName>
</protein>
<dbReference type="SUPFAM" id="SSF46689">
    <property type="entry name" value="Homeodomain-like"/>
    <property type="match status" value="1"/>
</dbReference>
<dbReference type="PANTHER" id="PTHR33744">
    <property type="entry name" value="CARBOHYDRATE DIACID REGULATOR"/>
    <property type="match status" value="1"/>
</dbReference>
<proteinExistence type="predicted"/>
<dbReference type="PANTHER" id="PTHR33744:SF15">
    <property type="entry name" value="CARBOHYDRATE DIACID REGULATOR"/>
    <property type="match status" value="1"/>
</dbReference>
<reference evidence="2 3" key="1">
    <citation type="submission" date="2024-08" db="EMBL/GenBank/DDBJ databases">
        <title>Two novel Cytobacillus novel species.</title>
        <authorList>
            <person name="Liu G."/>
        </authorList>
    </citation>
    <scope>NUCLEOTIDE SEQUENCE [LARGE SCALE GENOMIC DNA]</scope>
    <source>
        <strain evidence="2 3">FJAT-54145</strain>
    </source>
</reference>
<sequence length="302" mass="35345">MLENLKHHFKDKMIYSYETSNQATHYRWFTSKEGQTFAIDTTRVTSQELELLSSLFQVTSEIKLLMNESEQFWYSYLFEQKEVNQNSYAVGHWYRCVFFRFDKELPDLHSFIDVLKEGFFAEVSVIWKSLKEGIILMENPIDNKIEDTVFTDLVEAIASDFYTNLYLYIGSPVQGTNLKRQFTWESKAAETIKTFLPSQKVSHLPEAIPFIMIENVPDVLRRDLSVSVQNLLVEDRELIQTIRVYLECGLNASTASKKLYIHRNTLQYRLEKFHEKTGIDVRTFKGSVAAYLSILVSEYLNN</sequence>
<dbReference type="InterPro" id="IPR042070">
    <property type="entry name" value="PucR_C-HTH_sf"/>
</dbReference>
<keyword evidence="3" id="KW-1185">Reference proteome</keyword>
<comment type="caution">
    <text evidence="2">The sequence shown here is derived from an EMBL/GenBank/DDBJ whole genome shotgun (WGS) entry which is preliminary data.</text>
</comment>
<dbReference type="InterPro" id="IPR051448">
    <property type="entry name" value="CdaR-like_regulators"/>
</dbReference>
<accession>A0ABW6KH55</accession>
<dbReference type="EMBL" id="JBIACK010000017">
    <property type="protein sequence ID" value="MFE8703512.1"/>
    <property type="molecule type" value="Genomic_DNA"/>
</dbReference>
<evidence type="ECO:0000259" key="1">
    <source>
        <dbReference type="Pfam" id="PF13556"/>
    </source>
</evidence>